<accession>A0A1G6QIX7</accession>
<dbReference type="RefSeq" id="WP_133530900.1">
    <property type="nucleotide sequence ID" value="NZ_FMYT01000018.1"/>
</dbReference>
<dbReference type="EMBL" id="FMYT01000018">
    <property type="protein sequence ID" value="SDC91864.1"/>
    <property type="molecule type" value="Genomic_DNA"/>
</dbReference>
<proteinExistence type="predicted"/>
<dbReference type="Proteomes" id="UP000324896">
    <property type="component" value="Unassembled WGS sequence"/>
</dbReference>
<organism evidence="1 2">
    <name type="scientific">Halanaerobium congolense</name>
    <dbReference type="NCBI Taxonomy" id="54121"/>
    <lineage>
        <taxon>Bacteria</taxon>
        <taxon>Bacillati</taxon>
        <taxon>Bacillota</taxon>
        <taxon>Clostridia</taxon>
        <taxon>Halanaerobiales</taxon>
        <taxon>Halanaerobiaceae</taxon>
        <taxon>Halanaerobium</taxon>
    </lineage>
</organism>
<reference evidence="1 2" key="1">
    <citation type="submission" date="2016-10" db="EMBL/GenBank/DDBJ databases">
        <authorList>
            <person name="Varghese N."/>
            <person name="Submissions S."/>
        </authorList>
    </citation>
    <scope>NUCLEOTIDE SEQUENCE [LARGE SCALE GENOMIC DNA]</scope>
    <source>
        <strain evidence="1 2">WG10</strain>
    </source>
</reference>
<gene>
    <name evidence="1" type="ORF">SAMN04488597_11831</name>
</gene>
<name>A0A1G6QIX7_9FIRM</name>
<protein>
    <submittedName>
        <fullName evidence="1">Uncharacterized protein</fullName>
    </submittedName>
</protein>
<dbReference type="AlphaFoldDB" id="A0A1G6QIX7"/>
<evidence type="ECO:0000313" key="2">
    <source>
        <dbReference type="Proteomes" id="UP000324896"/>
    </source>
</evidence>
<sequence>MSVKVNMSEENVELEKITFKEAAKLLSEFKKEKYFQRSYKELSKFEKNIVDYLKADLKSRDNDLLSSIYKYAEEEIESIDYLLNLELYFFKVDCMELFSIRNDFQLIDLYLTSRDEETLNLKDYDIRQKTIKLKREKADILADRLFENLKNLLSLMGLEGNYYYLELVQEIQKQKEVANSLGERIEREKPYFFKANIIDKSYWNNWDNGKDISLEYI</sequence>
<evidence type="ECO:0000313" key="1">
    <source>
        <dbReference type="EMBL" id="SDC91864.1"/>
    </source>
</evidence>